<dbReference type="Proteomes" id="UP001300096">
    <property type="component" value="Unassembled WGS sequence"/>
</dbReference>
<evidence type="ECO:0000313" key="1">
    <source>
        <dbReference type="EMBL" id="MCK2036915.1"/>
    </source>
</evidence>
<keyword evidence="2" id="KW-1185">Reference proteome</keyword>
<reference evidence="1 2" key="1">
    <citation type="submission" date="2021-06" db="EMBL/GenBank/DDBJ databases">
        <title>Genome-based taxonomic framework of Microbacterium strains isolated from marine environment, the description of four new species and reclassification of four preexisting species.</title>
        <authorList>
            <person name="Lee S.D."/>
            <person name="Kim S.-M."/>
            <person name="Byeon Y.-S."/>
            <person name="Yang H.L."/>
            <person name="Kim I.S."/>
        </authorList>
    </citation>
    <scope>NUCLEOTIDE SEQUENCE [LARGE SCALE GENOMIC DNA]</scope>
    <source>
        <strain evidence="1 2">SSW1-49</strain>
    </source>
</reference>
<protein>
    <submittedName>
        <fullName evidence="1">Uncharacterized protein</fullName>
    </submittedName>
</protein>
<sequence>MELVDEYGDAAVIRLTPEQQGKADVRRGADSRAGRVLVLVRINEKWLVRGVYDVADQPE</sequence>
<name>A0ABT0FFR1_9MICO</name>
<organism evidence="1 2">
    <name type="scientific">Microbacterium croceum</name>
    <dbReference type="NCBI Taxonomy" id="2851645"/>
    <lineage>
        <taxon>Bacteria</taxon>
        <taxon>Bacillati</taxon>
        <taxon>Actinomycetota</taxon>
        <taxon>Actinomycetes</taxon>
        <taxon>Micrococcales</taxon>
        <taxon>Microbacteriaceae</taxon>
        <taxon>Microbacterium</taxon>
    </lineage>
</organism>
<proteinExistence type="predicted"/>
<gene>
    <name evidence="1" type="ORF">KZC51_12305</name>
</gene>
<evidence type="ECO:0000313" key="2">
    <source>
        <dbReference type="Proteomes" id="UP001300096"/>
    </source>
</evidence>
<accession>A0ABT0FFR1</accession>
<comment type="caution">
    <text evidence="1">The sequence shown here is derived from an EMBL/GenBank/DDBJ whole genome shotgun (WGS) entry which is preliminary data.</text>
</comment>
<dbReference type="EMBL" id="JAHWXN010000001">
    <property type="protein sequence ID" value="MCK2036915.1"/>
    <property type="molecule type" value="Genomic_DNA"/>
</dbReference>